<dbReference type="Proteomes" id="UP001276659">
    <property type="component" value="Unassembled WGS sequence"/>
</dbReference>
<keyword evidence="3" id="KW-1185">Reference proteome</keyword>
<name>A0AAE0DGH3_9LECA</name>
<dbReference type="AlphaFoldDB" id="A0AAE0DGH3"/>
<evidence type="ECO:0000256" key="1">
    <source>
        <dbReference type="SAM" id="MobiDB-lite"/>
    </source>
</evidence>
<evidence type="ECO:0000313" key="2">
    <source>
        <dbReference type="EMBL" id="KAK3168684.1"/>
    </source>
</evidence>
<evidence type="ECO:0008006" key="4">
    <source>
        <dbReference type="Google" id="ProtNLM"/>
    </source>
</evidence>
<gene>
    <name evidence="2" type="ORF">OEA41_005132</name>
</gene>
<sequence>MGKVGTSGVASSDLQMRLPPTQDPTSLEKRRRSFWALYIFEGYAATRTEMPCQFSETQYYEHVWVLAADAENKGFWDRHYALVKATVCRTAILHMHLNAKAVAEDSVAFACYVNLCAVDIFLHKAAIDEVEKQELPKLVAAESSKRSTAAAFKIACAVRMNWPVQRGEVKPLSSNKIISKQRRC</sequence>
<protein>
    <recommendedName>
        <fullName evidence="4">Transcription factor domain-containing protein</fullName>
    </recommendedName>
</protein>
<dbReference type="EMBL" id="JASNWA010000010">
    <property type="protein sequence ID" value="KAK3168684.1"/>
    <property type="molecule type" value="Genomic_DNA"/>
</dbReference>
<proteinExistence type="predicted"/>
<reference evidence="2" key="1">
    <citation type="submission" date="2022-11" db="EMBL/GenBank/DDBJ databases">
        <title>Chromosomal genome sequence assembly and mating type (MAT) locus characterization of the leprose asexual lichenized fungus Lepraria neglecta (Nyl.) Erichsen.</title>
        <authorList>
            <person name="Allen J.L."/>
            <person name="Pfeffer B."/>
        </authorList>
    </citation>
    <scope>NUCLEOTIDE SEQUENCE</scope>
    <source>
        <strain evidence="2">Allen 5258</strain>
    </source>
</reference>
<accession>A0AAE0DGH3</accession>
<organism evidence="2 3">
    <name type="scientific">Lepraria neglecta</name>
    <dbReference type="NCBI Taxonomy" id="209136"/>
    <lineage>
        <taxon>Eukaryota</taxon>
        <taxon>Fungi</taxon>
        <taxon>Dikarya</taxon>
        <taxon>Ascomycota</taxon>
        <taxon>Pezizomycotina</taxon>
        <taxon>Lecanoromycetes</taxon>
        <taxon>OSLEUM clade</taxon>
        <taxon>Lecanoromycetidae</taxon>
        <taxon>Lecanorales</taxon>
        <taxon>Lecanorineae</taxon>
        <taxon>Stereocaulaceae</taxon>
        <taxon>Lepraria</taxon>
    </lineage>
</organism>
<evidence type="ECO:0000313" key="3">
    <source>
        <dbReference type="Proteomes" id="UP001276659"/>
    </source>
</evidence>
<comment type="caution">
    <text evidence="2">The sequence shown here is derived from an EMBL/GenBank/DDBJ whole genome shotgun (WGS) entry which is preliminary data.</text>
</comment>
<feature type="region of interest" description="Disordered" evidence="1">
    <location>
        <begin position="1"/>
        <end position="25"/>
    </location>
</feature>